<feature type="domain" description="PAS" evidence="8">
    <location>
        <begin position="75"/>
        <end position="106"/>
    </location>
</feature>
<dbReference type="CDD" id="cd00130">
    <property type="entry name" value="PAS"/>
    <property type="match status" value="2"/>
</dbReference>
<dbReference type="AlphaFoldDB" id="A0A126WYM7"/>
<sequence>MGKQIKMQGKGGEEGEGGEKEEKEKTASIILQEGYTVDKSSKADLLMQSLIRTYVSFDLDFGFDLGFVLTDPRMEGNPIVYASRGFLEATGYHAEEVLGRNFQLLEGPRTCRQGLLRIREAVREEKPCLVPLLGYAKSGLSFWSLLHIAPVFSNQDGGVLHFVIVQTPLASTYHTSSSSSSTTKPLSGVSLGASVATSSGELYNRRKYQSHNSSLPSNWEEEETCKIEDTDKQNSIMAMCSILCKLVKSSKGKGSGVAVTRCTADTAFSGGERMLCSSLTLALTRIQQSFVLANPDLPDMPIVYASDAFLHLTGYSRNDVVGRNCRFLQGPGSDPLVVQQIRDCIKAEQCCSLRILNYRKDGTPFLNLLHVAPVRNATGRVAFYVGVQLDVTNVDENECKGNDMSPRMKQMGTVGAVRVAVRSSQIRPHH</sequence>
<evidence type="ECO:0000256" key="5">
    <source>
        <dbReference type="ARBA" id="ARBA00022991"/>
    </source>
</evidence>
<dbReference type="GO" id="GO:0009637">
    <property type="term" value="P:response to blue light"/>
    <property type="evidence" value="ECO:0007669"/>
    <property type="project" value="UniProtKB-ARBA"/>
</dbReference>
<dbReference type="GO" id="GO:0005634">
    <property type="term" value="C:nucleus"/>
    <property type="evidence" value="ECO:0007669"/>
    <property type="project" value="TreeGrafter"/>
</dbReference>
<keyword evidence="3" id="KW-0285">Flavoprotein</keyword>
<evidence type="ECO:0000259" key="9">
    <source>
        <dbReference type="PROSITE" id="PS50113"/>
    </source>
</evidence>
<evidence type="ECO:0000256" key="6">
    <source>
        <dbReference type="ARBA" id="ARBA00023170"/>
    </source>
</evidence>
<evidence type="ECO:0000313" key="10">
    <source>
        <dbReference type="EMBL" id="AML77605.1"/>
    </source>
</evidence>
<keyword evidence="6" id="KW-0675">Receptor</keyword>
<proteinExistence type="evidence at transcript level"/>
<keyword evidence="5" id="KW-0157">Chromophore</keyword>
<dbReference type="InterPro" id="IPR000700">
    <property type="entry name" value="PAS-assoc_C"/>
</dbReference>
<dbReference type="GO" id="GO:0009881">
    <property type="term" value="F:photoreceptor activity"/>
    <property type="evidence" value="ECO:0007669"/>
    <property type="project" value="UniProtKB-KW"/>
</dbReference>
<dbReference type="EMBL" id="KU699699">
    <property type="protein sequence ID" value="AML77605.1"/>
    <property type="molecule type" value="mRNA"/>
</dbReference>
<dbReference type="Gene3D" id="3.30.450.20">
    <property type="entry name" value="PAS domain"/>
    <property type="match status" value="2"/>
</dbReference>
<evidence type="ECO:0000259" key="8">
    <source>
        <dbReference type="PROSITE" id="PS50112"/>
    </source>
</evidence>
<evidence type="ECO:0000256" key="7">
    <source>
        <dbReference type="SAM" id="MobiDB-lite"/>
    </source>
</evidence>
<feature type="domain" description="PAC" evidence="9">
    <location>
        <begin position="349"/>
        <end position="403"/>
    </location>
</feature>
<dbReference type="InterPro" id="IPR001610">
    <property type="entry name" value="PAC"/>
</dbReference>
<dbReference type="PROSITE" id="PS50112">
    <property type="entry name" value="PAS"/>
    <property type="match status" value="2"/>
</dbReference>
<protein>
    <submittedName>
        <fullName evidence="10">Putative LOV domain-containing protein</fullName>
    </submittedName>
</protein>
<feature type="compositionally biased region" description="Basic and acidic residues" evidence="7">
    <location>
        <begin position="11"/>
        <end position="24"/>
    </location>
</feature>
<keyword evidence="2" id="KW-0716">Sensory transduction</keyword>
<dbReference type="PANTHER" id="PTHR47429:SF2">
    <property type="entry name" value="PROTEIN TWIN LOV 1"/>
    <property type="match status" value="1"/>
</dbReference>
<dbReference type="PROSITE" id="PS50113">
    <property type="entry name" value="PAC"/>
    <property type="match status" value="1"/>
</dbReference>
<dbReference type="InterPro" id="IPR000014">
    <property type="entry name" value="PAS"/>
</dbReference>
<evidence type="ECO:0000256" key="1">
    <source>
        <dbReference type="ARBA" id="ARBA00022543"/>
    </source>
</evidence>
<dbReference type="SUPFAM" id="SSF55785">
    <property type="entry name" value="PYP-like sensor domain (PAS domain)"/>
    <property type="match status" value="2"/>
</dbReference>
<keyword evidence="4" id="KW-0288">FMN</keyword>
<evidence type="ECO:0000256" key="3">
    <source>
        <dbReference type="ARBA" id="ARBA00022630"/>
    </source>
</evidence>
<accession>A0A126WYM7</accession>
<dbReference type="NCBIfam" id="TIGR00229">
    <property type="entry name" value="sensory_box"/>
    <property type="match status" value="2"/>
</dbReference>
<evidence type="ECO:0000256" key="2">
    <source>
        <dbReference type="ARBA" id="ARBA00022606"/>
    </source>
</evidence>
<reference evidence="10" key="1">
    <citation type="journal article" date="2016" name="Proc. Natl. Acad. Sci. U.S.A.">
        <title>Functional and topological diversity of LOV domain photoreceptors.</title>
        <authorList>
            <person name="Glantz S.T."/>
            <person name="Carpenter E.J."/>
            <person name="Melkonian M."/>
            <person name="Gardner K.H."/>
            <person name="Boyden E.S."/>
            <person name="Wong G.K."/>
            <person name="Chow B.Y."/>
        </authorList>
    </citation>
    <scope>NUCLEOTIDE SEQUENCE</scope>
    <source>
        <strain evidence="10">JVSZ_2131506</strain>
    </source>
</reference>
<name>A0A126WYM7_EQUHY</name>
<feature type="domain" description="PAS" evidence="8">
    <location>
        <begin position="302"/>
        <end position="348"/>
    </location>
</feature>
<feature type="region of interest" description="Disordered" evidence="7">
    <location>
        <begin position="1"/>
        <end position="24"/>
    </location>
</feature>
<dbReference type="Pfam" id="PF13426">
    <property type="entry name" value="PAS_9"/>
    <property type="match status" value="2"/>
</dbReference>
<dbReference type="PANTHER" id="PTHR47429">
    <property type="entry name" value="PROTEIN TWIN LOV 1"/>
    <property type="match status" value="1"/>
</dbReference>
<dbReference type="InterPro" id="IPR035965">
    <property type="entry name" value="PAS-like_dom_sf"/>
</dbReference>
<dbReference type="SMART" id="SM00086">
    <property type="entry name" value="PAC"/>
    <property type="match status" value="2"/>
</dbReference>
<keyword evidence="1" id="KW-0600">Photoreceptor protein</keyword>
<evidence type="ECO:0000256" key="4">
    <source>
        <dbReference type="ARBA" id="ARBA00022643"/>
    </source>
</evidence>
<organism evidence="10">
    <name type="scientific">Equisetum hyemale</name>
    <name type="common">Dutch rush</name>
    <name type="synonym">Scouring-rush horsetail</name>
    <dbReference type="NCBI Taxonomy" id="3262"/>
    <lineage>
        <taxon>Eukaryota</taxon>
        <taxon>Viridiplantae</taxon>
        <taxon>Streptophyta</taxon>
        <taxon>Embryophyta</taxon>
        <taxon>Tracheophyta</taxon>
        <taxon>Polypodiopsida</taxon>
        <taxon>Equisetidae</taxon>
        <taxon>Equisetales</taxon>
        <taxon>Equisetaceae</taxon>
        <taxon>Equisetum</taxon>
    </lineage>
</organism>